<name>A0ABV6L692_9SPHI</name>
<accession>A0ABV6L692</accession>
<evidence type="ECO:0000259" key="7">
    <source>
        <dbReference type="Pfam" id="PF25275"/>
    </source>
</evidence>
<keyword evidence="5" id="KW-0411">Iron-sulfur</keyword>
<dbReference type="InterPro" id="IPR039650">
    <property type="entry name" value="HdrA-like"/>
</dbReference>
<feature type="chain" id="PRO_5047538383" evidence="6">
    <location>
        <begin position="26"/>
        <end position="670"/>
    </location>
</feature>
<keyword evidence="3" id="KW-0560">Oxidoreductase</keyword>
<dbReference type="PANTHER" id="PTHR43498:SF1">
    <property type="entry name" value="COB--COM HETERODISULFIDE REDUCTASE IRON-SULFUR SUBUNIT A"/>
    <property type="match status" value="1"/>
</dbReference>
<sequence>MKNHKVNGIFLIFLFFLFSSSIANAQKAKYRHVDVCVYGGTSAGVIAAYTAKKMGKTVLLIEPGGHPGGLSSGGLGFTDIGNKYVVTGLAQDFYRRIGAHYGQLEQWVFEPHVAENIFQSYISQANVPVLYHYRLSNVIKKGNLIKSIIVESPGSTVPAQLISAKVFIDCCYEGDLMAKARISYTIGREANTTYDETYNGVQLLDGHQFPDHIDPYRVKGDSTSGLIWGISSSKLMPQGTGDKKVQSYNYRICLTNNTGNRIPISRPLGYDSTHYELLARLMEAQKNKLDLNDYFIWSAMPGQKTDINNRNGFSTDMIGANYLYPDGSYQVRNQYINDLKLYTQGLLYFVGHDERVPLPLRKQMLQWGYPKDEFKDNNNWSFQPYIREARRMIGSYVMTQANCTGKISVTDGIAMAAYTMDSHNCDRLIVNQMVKNEGNVEIPGFPPYPLSYRALLPQQRECSNLLVPVCLSASHIAYGSIRMEPIFMVLGQVAGVAAGIAVDEKKAVQNINYQKINKVIKNNPLLDGREVEQVIDNQDKNTIIKGDWATKKGNAYGPDMLYLDSHGKSTAAVRFYPKKSTHGTFKLYSYYPALSAGADTTCVKIFDGLNTHLQTLIKSNIKVKGQTSGEWVFLGTFTLSTKSRPYVEIGNNGSPGIIAADAVLFKPDKP</sequence>
<protein>
    <submittedName>
        <fullName evidence="8">FAD-dependent oxidoreductase</fullName>
    </submittedName>
</protein>
<feature type="domain" description="Golvesin/Xly CBD-like" evidence="7">
    <location>
        <begin position="534"/>
        <end position="665"/>
    </location>
</feature>
<dbReference type="InterPro" id="IPR036188">
    <property type="entry name" value="FAD/NAD-bd_sf"/>
</dbReference>
<keyword evidence="2" id="KW-0479">Metal-binding</keyword>
<dbReference type="RefSeq" id="WP_377022822.1">
    <property type="nucleotide sequence ID" value="NZ_JBHLTS010000021.1"/>
</dbReference>
<evidence type="ECO:0000256" key="5">
    <source>
        <dbReference type="ARBA" id="ARBA00023014"/>
    </source>
</evidence>
<dbReference type="Pfam" id="PF12831">
    <property type="entry name" value="FAD_oxidored"/>
    <property type="match status" value="1"/>
</dbReference>
<dbReference type="Gene3D" id="3.50.50.60">
    <property type="entry name" value="FAD/NAD(P)-binding domain"/>
    <property type="match status" value="1"/>
</dbReference>
<evidence type="ECO:0000256" key="6">
    <source>
        <dbReference type="SAM" id="SignalP"/>
    </source>
</evidence>
<keyword evidence="1" id="KW-0004">4Fe-4S</keyword>
<keyword evidence="9" id="KW-1185">Reference proteome</keyword>
<evidence type="ECO:0000313" key="9">
    <source>
        <dbReference type="Proteomes" id="UP001589828"/>
    </source>
</evidence>
<evidence type="ECO:0000313" key="8">
    <source>
        <dbReference type="EMBL" id="MFC0514979.1"/>
    </source>
</evidence>
<gene>
    <name evidence="8" type="ORF">ACFFGT_12250</name>
</gene>
<dbReference type="EMBL" id="JBHLTS010000021">
    <property type="protein sequence ID" value="MFC0514979.1"/>
    <property type="molecule type" value="Genomic_DNA"/>
</dbReference>
<keyword evidence="4" id="KW-0408">Iron</keyword>
<proteinExistence type="predicted"/>
<feature type="signal peptide" evidence="6">
    <location>
        <begin position="1"/>
        <end position="25"/>
    </location>
</feature>
<reference evidence="8 9" key="1">
    <citation type="submission" date="2024-09" db="EMBL/GenBank/DDBJ databases">
        <authorList>
            <person name="Sun Q."/>
            <person name="Mori K."/>
        </authorList>
    </citation>
    <scope>NUCLEOTIDE SEQUENCE [LARGE SCALE GENOMIC DNA]</scope>
    <source>
        <strain evidence="8 9">NCAIM B.02415</strain>
    </source>
</reference>
<evidence type="ECO:0000256" key="2">
    <source>
        <dbReference type="ARBA" id="ARBA00022723"/>
    </source>
</evidence>
<dbReference type="PANTHER" id="PTHR43498">
    <property type="entry name" value="FERREDOXIN:COB-COM HETERODISULFIDE REDUCTASE SUBUNIT A"/>
    <property type="match status" value="1"/>
</dbReference>
<dbReference type="InterPro" id="IPR033803">
    <property type="entry name" value="CBD-like_Golvesin-Xly"/>
</dbReference>
<dbReference type="Pfam" id="PF25275">
    <property type="entry name" value="Golvesin_C"/>
    <property type="match status" value="1"/>
</dbReference>
<dbReference type="SUPFAM" id="SSF51905">
    <property type="entry name" value="FAD/NAD(P)-binding domain"/>
    <property type="match status" value="1"/>
</dbReference>
<keyword evidence="6" id="KW-0732">Signal</keyword>
<dbReference type="Proteomes" id="UP001589828">
    <property type="component" value="Unassembled WGS sequence"/>
</dbReference>
<comment type="caution">
    <text evidence="8">The sequence shown here is derived from an EMBL/GenBank/DDBJ whole genome shotgun (WGS) entry which is preliminary data.</text>
</comment>
<evidence type="ECO:0000256" key="4">
    <source>
        <dbReference type="ARBA" id="ARBA00023004"/>
    </source>
</evidence>
<organism evidence="8 9">
    <name type="scientific">Mucilaginibacter angelicae</name>
    <dbReference type="NCBI Taxonomy" id="869718"/>
    <lineage>
        <taxon>Bacteria</taxon>
        <taxon>Pseudomonadati</taxon>
        <taxon>Bacteroidota</taxon>
        <taxon>Sphingobacteriia</taxon>
        <taxon>Sphingobacteriales</taxon>
        <taxon>Sphingobacteriaceae</taxon>
        <taxon>Mucilaginibacter</taxon>
    </lineage>
</organism>
<evidence type="ECO:0000256" key="3">
    <source>
        <dbReference type="ARBA" id="ARBA00023002"/>
    </source>
</evidence>
<evidence type="ECO:0000256" key="1">
    <source>
        <dbReference type="ARBA" id="ARBA00022485"/>
    </source>
</evidence>